<dbReference type="EMBL" id="QZMU01000001">
    <property type="protein sequence ID" value="RRQ20884.1"/>
    <property type="molecule type" value="Genomic_DNA"/>
</dbReference>
<organism evidence="5 6">
    <name type="scientific">Thiohalobacter thiocyanaticus</name>
    <dbReference type="NCBI Taxonomy" id="585455"/>
    <lineage>
        <taxon>Bacteria</taxon>
        <taxon>Pseudomonadati</taxon>
        <taxon>Pseudomonadota</taxon>
        <taxon>Gammaproteobacteria</taxon>
        <taxon>Thiohalobacterales</taxon>
        <taxon>Thiohalobacteraceae</taxon>
        <taxon>Thiohalobacter</taxon>
    </lineage>
</organism>
<name>A0A426QGL3_9GAMM</name>
<keyword evidence="6" id="KW-1185">Reference proteome</keyword>
<sequence length="107" mass="11351">MSADKNRRAPELAVALQYDGERAPRVTAKGSGELAEQIIALAREHEVPLQENAPMVELLSKLELGEEIPPALYLAVAEIIAFAYYISGRTPTDACSAPGSAQGGDAE</sequence>
<evidence type="ECO:0000313" key="5">
    <source>
        <dbReference type="EMBL" id="RRQ20884.1"/>
    </source>
</evidence>
<dbReference type="Pfam" id="PF01312">
    <property type="entry name" value="Bac_export_2"/>
    <property type="match status" value="1"/>
</dbReference>
<dbReference type="GO" id="GO:0005886">
    <property type="term" value="C:plasma membrane"/>
    <property type="evidence" value="ECO:0007669"/>
    <property type="project" value="TreeGrafter"/>
</dbReference>
<proteinExistence type="inferred from homology"/>
<keyword evidence="3" id="KW-0653">Protein transport</keyword>
<dbReference type="PANTHER" id="PTHR30531">
    <property type="entry name" value="FLAGELLAR BIOSYNTHETIC PROTEIN FLHB"/>
    <property type="match status" value="1"/>
</dbReference>
<dbReference type="AlphaFoldDB" id="A0A426QGL3"/>
<dbReference type="InterPro" id="IPR006135">
    <property type="entry name" value="T3SS_substrate_exporter"/>
</dbReference>
<dbReference type="Proteomes" id="UP000287798">
    <property type="component" value="Unassembled WGS sequence"/>
</dbReference>
<evidence type="ECO:0000256" key="4">
    <source>
        <dbReference type="ARBA" id="ARBA00025078"/>
    </source>
</evidence>
<gene>
    <name evidence="5" type="ORF">D6C00_02150</name>
</gene>
<dbReference type="GO" id="GO:0009306">
    <property type="term" value="P:protein secretion"/>
    <property type="evidence" value="ECO:0007669"/>
    <property type="project" value="InterPro"/>
</dbReference>
<dbReference type="RefSeq" id="WP_125180098.1">
    <property type="nucleotide sequence ID" value="NZ_QZMU01000001.1"/>
</dbReference>
<keyword evidence="3" id="KW-1006">Bacterial flagellum protein export</keyword>
<evidence type="ECO:0000256" key="3">
    <source>
        <dbReference type="ARBA" id="ARBA00023225"/>
    </source>
</evidence>
<accession>A0A426QGL3</accession>
<keyword evidence="5" id="KW-0966">Cell projection</keyword>
<evidence type="ECO:0000313" key="6">
    <source>
        <dbReference type="Proteomes" id="UP000287798"/>
    </source>
</evidence>
<comment type="similarity">
    <text evidence="1">Belongs to the type III secretion exporter family.</text>
</comment>
<evidence type="ECO:0000256" key="1">
    <source>
        <dbReference type="ARBA" id="ARBA00010690"/>
    </source>
</evidence>
<dbReference type="Gene3D" id="3.40.1690.10">
    <property type="entry name" value="secretion proteins EscU"/>
    <property type="match status" value="1"/>
</dbReference>
<dbReference type="OrthoDB" id="5244399at2"/>
<keyword evidence="5" id="KW-0282">Flagellum</keyword>
<keyword evidence="5" id="KW-0969">Cilium</keyword>
<dbReference type="InterPro" id="IPR029025">
    <property type="entry name" value="T3SS_substrate_exporter_C"/>
</dbReference>
<comment type="function">
    <text evidence="4">Required for formation of the rod structure in the basal body of the flagellar apparatus. Together with FliI and FliH, may constitute the export apparatus of flagellin.</text>
</comment>
<reference evidence="5 6" key="1">
    <citation type="journal article" date="2010" name="Int. J. Syst. Evol. Microbiol.">
        <title>Thiohalobacter thiocyanaticus gen. nov., sp. nov., a moderately halophilic, sulfur-oxidizing gammaproteobacterium from hypersaline lakes, that utilizes thiocyanate.</title>
        <authorList>
            <person name="Sorokin D.Y."/>
            <person name="Kovaleva O.L."/>
            <person name="Tourova T.P."/>
            <person name="Muyzer G."/>
        </authorList>
    </citation>
    <scope>NUCLEOTIDE SEQUENCE [LARGE SCALE GENOMIC DNA]</scope>
    <source>
        <strain evidence="5 6">Hrh1</strain>
    </source>
</reference>
<comment type="caution">
    <text evidence="5">The sequence shown here is derived from an EMBL/GenBank/DDBJ whole genome shotgun (WGS) entry which is preliminary data.</text>
</comment>
<dbReference type="SUPFAM" id="SSF160544">
    <property type="entry name" value="EscU C-terminal domain-like"/>
    <property type="match status" value="1"/>
</dbReference>
<protein>
    <recommendedName>
        <fullName evidence="2">Flagellar biosynthetic protein FlhB</fullName>
    </recommendedName>
</protein>
<dbReference type="PANTHER" id="PTHR30531:SF12">
    <property type="entry name" value="FLAGELLAR BIOSYNTHETIC PROTEIN FLHB"/>
    <property type="match status" value="1"/>
</dbReference>
<keyword evidence="3" id="KW-0813">Transport</keyword>
<evidence type="ECO:0000256" key="2">
    <source>
        <dbReference type="ARBA" id="ARBA00021622"/>
    </source>
</evidence>